<dbReference type="PANTHER" id="PTHR36153">
    <property type="entry name" value="INNER MEMBRANE PROTEIN-RELATED"/>
    <property type="match status" value="1"/>
</dbReference>
<dbReference type="Proteomes" id="UP001363010">
    <property type="component" value="Unassembled WGS sequence"/>
</dbReference>
<keyword evidence="1" id="KW-0472">Membrane</keyword>
<dbReference type="InterPro" id="IPR025743">
    <property type="entry name" value="TssM1_N"/>
</dbReference>
<dbReference type="RefSeq" id="WP_340363064.1">
    <property type="nucleotide sequence ID" value="NZ_JBBKZV010000003.1"/>
</dbReference>
<dbReference type="EMBL" id="JBBKZV010000003">
    <property type="protein sequence ID" value="MEJ8822019.1"/>
    <property type="molecule type" value="Genomic_DNA"/>
</dbReference>
<feature type="transmembrane region" description="Helical" evidence="1">
    <location>
        <begin position="432"/>
        <end position="452"/>
    </location>
</feature>
<dbReference type="InterPro" id="IPR010623">
    <property type="entry name" value="IcmF_C"/>
</dbReference>
<organism evidence="5 6">
    <name type="scientific">Variovorax humicola</name>
    <dbReference type="NCBI Taxonomy" id="1769758"/>
    <lineage>
        <taxon>Bacteria</taxon>
        <taxon>Pseudomonadati</taxon>
        <taxon>Pseudomonadota</taxon>
        <taxon>Betaproteobacteria</taxon>
        <taxon>Burkholderiales</taxon>
        <taxon>Comamonadaceae</taxon>
        <taxon>Variovorax</taxon>
    </lineage>
</organism>
<proteinExistence type="predicted"/>
<dbReference type="Pfam" id="PF14331">
    <property type="entry name" value="IcmF-related_N"/>
    <property type="match status" value="1"/>
</dbReference>
<dbReference type="InterPro" id="IPR027417">
    <property type="entry name" value="P-loop_NTPase"/>
</dbReference>
<dbReference type="InterPro" id="IPR017731">
    <property type="entry name" value="TssM1-like"/>
</dbReference>
<evidence type="ECO:0000313" key="5">
    <source>
        <dbReference type="EMBL" id="MEJ8822019.1"/>
    </source>
</evidence>
<evidence type="ECO:0000313" key="6">
    <source>
        <dbReference type="Proteomes" id="UP001363010"/>
    </source>
</evidence>
<protein>
    <submittedName>
        <fullName evidence="5">Type VI secretion system membrane subunit TssM</fullName>
    </submittedName>
</protein>
<keyword evidence="1" id="KW-1133">Transmembrane helix</keyword>
<evidence type="ECO:0000259" key="3">
    <source>
        <dbReference type="Pfam" id="PF06761"/>
    </source>
</evidence>
<feature type="domain" description="Type VI secretion system component TssM1 N-terminal" evidence="4">
    <location>
        <begin position="186"/>
        <end position="437"/>
    </location>
</feature>
<evidence type="ECO:0000259" key="2">
    <source>
        <dbReference type="Pfam" id="PF06744"/>
    </source>
</evidence>
<gene>
    <name evidence="5" type="primary">tssM</name>
    <name evidence="5" type="ORF">WKW80_08205</name>
</gene>
<feature type="transmembrane region" description="Helical" evidence="1">
    <location>
        <begin position="12"/>
        <end position="31"/>
    </location>
</feature>
<dbReference type="InterPro" id="IPR053156">
    <property type="entry name" value="T6SS_TssM-like"/>
</dbReference>
<name>A0ABU8VXP7_9BURK</name>
<feature type="domain" description="Type VI secretion system IcmF C-terminal" evidence="2">
    <location>
        <begin position="982"/>
        <end position="1084"/>
    </location>
</feature>
<dbReference type="Pfam" id="PF06761">
    <property type="entry name" value="IcmF-related"/>
    <property type="match status" value="1"/>
</dbReference>
<dbReference type="PANTHER" id="PTHR36153:SF1">
    <property type="entry name" value="TYPE VI SECRETION SYSTEM COMPONENT TSSM1"/>
    <property type="match status" value="1"/>
</dbReference>
<dbReference type="NCBIfam" id="TIGR03348">
    <property type="entry name" value="VI_IcmF"/>
    <property type="match status" value="1"/>
</dbReference>
<keyword evidence="6" id="KW-1185">Reference proteome</keyword>
<feature type="transmembrane region" description="Helical" evidence="1">
    <location>
        <begin position="43"/>
        <end position="63"/>
    </location>
</feature>
<accession>A0ABU8VXP7</accession>
<evidence type="ECO:0000256" key="1">
    <source>
        <dbReference type="SAM" id="Phobius"/>
    </source>
</evidence>
<reference evidence="5 6" key="1">
    <citation type="submission" date="2024-03" db="EMBL/GenBank/DDBJ databases">
        <title>Novel species of the genus Variovorax.</title>
        <authorList>
            <person name="Liu Q."/>
            <person name="Xin Y.-H."/>
        </authorList>
    </citation>
    <scope>NUCLEOTIDE SEQUENCE [LARGE SCALE GENOMIC DNA]</scope>
    <source>
        <strain evidence="5 6">KACC 18501</strain>
    </source>
</reference>
<comment type="caution">
    <text evidence="5">The sequence shown here is derived from an EMBL/GenBank/DDBJ whole genome shotgun (WGS) entry which is preliminary data.</text>
</comment>
<dbReference type="Pfam" id="PF06744">
    <property type="entry name" value="IcmF_C"/>
    <property type="match status" value="1"/>
</dbReference>
<sequence length="1109" mass="120982">MKASNRFVQGAVNFGATGVLLWFAAPLLTFGTWHPFDDIRARLALLALAALLLAGLQGLHVWLSRRRNERLLKGLEQGDAGQELSQRFREALAMLRQGVEAKGARHWWQSRRQVQQLPWYLIIGAPGGGKTTAIWHSGLRFPLAEKLGRDPLAGIGGTRQCDWWFSQDAVFIDTAGRYLTQDSDAAADAREWQQFLALLRRHRPVQPINGVIVSVSVPDLLHGGAELARQSAAVAARLDELRRVLDLAFPIYLLVTKADLLAGFVETFGDLDAAQREQFWGLVFDADVAGVPADLRARLDDLAQRLAQRGPESLQRERMLPRRLQIYAFAAQFEALLAPLEGFVREAFAGIAVEPAQRLRSIALTSGTQEGNPIDRVIGELARSHGLALKALARPDARGKSYFLSALLKGLVIAEAPLAGLRLQRLRLRRRVVMVGAGIAAVALLAVSALWWQSYRRNLDYVDTVRTRLEQLTERIGPLESASLEQVLPLYALLERLAANDGVDPDEPPAGFGFGLFQGPRLARSAEQAYREMLDRSLAPLLIERLRRDLRGAEDSATRYEALRAALMLSNPARLVRPELRGWVEQALVPASGAGERAEWTRHVETLIERSGLPEAMRPDEAGVRAARSALAALPPAQRVHDLLLQRVPDPDPPQDLPTRLGATGALVFTTSSAGPMPAHSTAADWRRNILPAVEPTFDALANEADWVLGDASSDMRRLQKDRGWRDDIAAQVGKRQAQRVIAAWSRQLDALALAPVADAESASRRATELTAPDSPLRRLFTRLADEFSAPLQGGSAAETGFNGALRARFGTLGDYAAGAGPQALDRLHALAVTGKRDESAAAELDATLRAEAARAPAELRKLYVDLGTLIRSRGGARPGFDAALAELAQACGALTRERFPFGSTASRDMAPSDFARLFGPGGLFDDFRRNQLGERVDTSSRPWKARGASVDAGVPAAFERAAAISTLFFPQGAPLPELRLRLTPQRMDGALLQFSIDVDGQLLRFENGPARAKELVWPGPATTQKVLLRILPPGPAGVGAEVHEGPFAWLRVLLRNDWKGERGAPARLTFVVDTRTLDVEASAAAGAPDADIWTLQELARFRCPPASW</sequence>
<dbReference type="InterPro" id="IPR009612">
    <property type="entry name" value="IcmF-rel"/>
</dbReference>
<keyword evidence="1" id="KW-0812">Transmembrane</keyword>
<feature type="domain" description="IcmF-related" evidence="3">
    <location>
        <begin position="493"/>
        <end position="787"/>
    </location>
</feature>
<evidence type="ECO:0000259" key="4">
    <source>
        <dbReference type="Pfam" id="PF14331"/>
    </source>
</evidence>
<dbReference type="SUPFAM" id="SSF52540">
    <property type="entry name" value="P-loop containing nucleoside triphosphate hydrolases"/>
    <property type="match status" value="1"/>
</dbReference>